<sequence length="145" mass="15471">MQIFVKSVSGNESLSVNVGSDESIELLKGLIVKKALGGVGDAEEMRLGFAGMELVDGCVVGDYSIQRGSTLDLLMGLRGGGKGGLPKNVDPNLIVLAQKSNQKKKICRKCYARLDPRAKNCRKKKCGHSNQLRAKSVLNTKGPLG</sequence>
<keyword evidence="5" id="KW-1017">Isopeptide bond</keyword>
<dbReference type="Proteomes" id="UP001237642">
    <property type="component" value="Unassembled WGS sequence"/>
</dbReference>
<name>A0AAD8GUE4_9APIA</name>
<dbReference type="Pfam" id="PF00240">
    <property type="entry name" value="ubiquitin"/>
    <property type="match status" value="1"/>
</dbReference>
<keyword evidence="11" id="KW-1185">Reference proteome</keyword>
<evidence type="ECO:0000256" key="1">
    <source>
        <dbReference type="ARBA" id="ARBA00002241"/>
    </source>
</evidence>
<dbReference type="SMART" id="SM00213">
    <property type="entry name" value="UBQ"/>
    <property type="match status" value="1"/>
</dbReference>
<evidence type="ECO:0000313" key="10">
    <source>
        <dbReference type="EMBL" id="KAK1354507.1"/>
    </source>
</evidence>
<keyword evidence="6 10" id="KW-0689">Ribosomal protein</keyword>
<dbReference type="GO" id="GO:1990904">
    <property type="term" value="C:ribonucleoprotein complex"/>
    <property type="evidence" value="ECO:0007669"/>
    <property type="project" value="UniProtKB-KW"/>
</dbReference>
<dbReference type="InterPro" id="IPR000626">
    <property type="entry name" value="Ubiquitin-like_dom"/>
</dbReference>
<evidence type="ECO:0000256" key="7">
    <source>
        <dbReference type="ARBA" id="ARBA00023274"/>
    </source>
</evidence>
<dbReference type="EMBL" id="JAUIZM010000011">
    <property type="protein sequence ID" value="KAK1354507.1"/>
    <property type="molecule type" value="Genomic_DNA"/>
</dbReference>
<dbReference type="Gene3D" id="3.10.20.90">
    <property type="entry name" value="Phosphatidylinositol 3-kinase Catalytic Subunit, Chain A, domain 1"/>
    <property type="match status" value="1"/>
</dbReference>
<dbReference type="GO" id="GO:0005840">
    <property type="term" value="C:ribosome"/>
    <property type="evidence" value="ECO:0007669"/>
    <property type="project" value="UniProtKB-KW"/>
</dbReference>
<evidence type="ECO:0000256" key="4">
    <source>
        <dbReference type="ARBA" id="ARBA00022490"/>
    </source>
</evidence>
<evidence type="ECO:0000256" key="8">
    <source>
        <dbReference type="ARBA" id="ARBA00035124"/>
    </source>
</evidence>
<dbReference type="Gene3D" id="4.10.1060.50">
    <property type="match status" value="1"/>
</dbReference>
<dbReference type="PROSITE" id="PS50053">
    <property type="entry name" value="UBIQUITIN_2"/>
    <property type="match status" value="1"/>
</dbReference>
<comment type="subcellular location">
    <subcellularLocation>
        <location evidence="2">Cytoplasm</location>
    </subcellularLocation>
</comment>
<dbReference type="FunFam" id="4.10.1060.50:FF:000001">
    <property type="entry name" value="ubiquitin-60S ribosomal protein L40"/>
    <property type="match status" value="1"/>
</dbReference>
<comment type="subunit">
    <text evidence="8">Part of the 60S ribosomal subunit.</text>
</comment>
<keyword evidence="7" id="KW-0687">Ribonucleoprotein</keyword>
<dbReference type="GO" id="GO:0003735">
    <property type="term" value="F:structural constituent of ribosome"/>
    <property type="evidence" value="ECO:0007669"/>
    <property type="project" value="InterPro"/>
</dbReference>
<organism evidence="10 11">
    <name type="scientific">Heracleum sosnowskyi</name>
    <dbReference type="NCBI Taxonomy" id="360622"/>
    <lineage>
        <taxon>Eukaryota</taxon>
        <taxon>Viridiplantae</taxon>
        <taxon>Streptophyta</taxon>
        <taxon>Embryophyta</taxon>
        <taxon>Tracheophyta</taxon>
        <taxon>Spermatophyta</taxon>
        <taxon>Magnoliopsida</taxon>
        <taxon>eudicotyledons</taxon>
        <taxon>Gunneridae</taxon>
        <taxon>Pentapetalae</taxon>
        <taxon>asterids</taxon>
        <taxon>campanulids</taxon>
        <taxon>Apiales</taxon>
        <taxon>Apiaceae</taxon>
        <taxon>Apioideae</taxon>
        <taxon>apioid superclade</taxon>
        <taxon>Tordylieae</taxon>
        <taxon>Tordyliinae</taxon>
        <taxon>Heracleum</taxon>
    </lineage>
</organism>
<evidence type="ECO:0000256" key="2">
    <source>
        <dbReference type="ARBA" id="ARBA00004496"/>
    </source>
</evidence>
<feature type="domain" description="Ubiquitin-like" evidence="9">
    <location>
        <begin position="1"/>
        <end position="80"/>
    </location>
</feature>
<dbReference type="SUPFAM" id="SSF57829">
    <property type="entry name" value="Zn-binding ribosomal proteins"/>
    <property type="match status" value="1"/>
</dbReference>
<gene>
    <name evidence="10" type="ORF">POM88_047763</name>
</gene>
<evidence type="ECO:0000313" key="11">
    <source>
        <dbReference type="Proteomes" id="UP001237642"/>
    </source>
</evidence>
<evidence type="ECO:0000256" key="3">
    <source>
        <dbReference type="ARBA" id="ARBA00008373"/>
    </source>
</evidence>
<dbReference type="GO" id="GO:0005737">
    <property type="term" value="C:cytoplasm"/>
    <property type="evidence" value="ECO:0007669"/>
    <property type="project" value="UniProtKB-SubCell"/>
</dbReference>
<dbReference type="InterPro" id="IPR001975">
    <property type="entry name" value="Ribosomal_eL40_dom"/>
</dbReference>
<evidence type="ECO:0000256" key="5">
    <source>
        <dbReference type="ARBA" id="ARBA00022499"/>
    </source>
</evidence>
<reference evidence="10" key="1">
    <citation type="submission" date="2023-02" db="EMBL/GenBank/DDBJ databases">
        <title>Genome of toxic invasive species Heracleum sosnowskyi carries increased number of genes despite the absence of recent whole-genome duplications.</title>
        <authorList>
            <person name="Schelkunov M."/>
            <person name="Shtratnikova V."/>
            <person name="Makarenko M."/>
            <person name="Klepikova A."/>
            <person name="Omelchenko D."/>
            <person name="Novikova G."/>
            <person name="Obukhova E."/>
            <person name="Bogdanov V."/>
            <person name="Penin A."/>
            <person name="Logacheva M."/>
        </authorList>
    </citation>
    <scope>NUCLEOTIDE SEQUENCE</scope>
    <source>
        <strain evidence="10">Hsosn_3</strain>
        <tissue evidence="10">Leaf</tissue>
    </source>
</reference>
<dbReference type="InterPro" id="IPR011332">
    <property type="entry name" value="Ribosomal_zn-bd"/>
</dbReference>
<reference evidence="10" key="2">
    <citation type="submission" date="2023-05" db="EMBL/GenBank/DDBJ databases">
        <authorList>
            <person name="Schelkunov M.I."/>
        </authorList>
    </citation>
    <scope>NUCLEOTIDE SEQUENCE</scope>
    <source>
        <strain evidence="10">Hsosn_3</strain>
        <tissue evidence="10">Leaf</tissue>
    </source>
</reference>
<comment type="function">
    <text evidence="1">Component of the 60S subunit of the ribosome.</text>
</comment>
<dbReference type="GO" id="GO:0006412">
    <property type="term" value="P:translation"/>
    <property type="evidence" value="ECO:0007669"/>
    <property type="project" value="InterPro"/>
</dbReference>
<dbReference type="SUPFAM" id="SSF54236">
    <property type="entry name" value="Ubiquitin-like"/>
    <property type="match status" value="1"/>
</dbReference>
<comment type="similarity">
    <text evidence="3">In the N-terminal section; belongs to the ubiquitin family.</text>
</comment>
<dbReference type="AlphaFoldDB" id="A0AAD8GUE4"/>
<evidence type="ECO:0000259" key="9">
    <source>
        <dbReference type="PROSITE" id="PS50053"/>
    </source>
</evidence>
<accession>A0AAD8GUE4</accession>
<dbReference type="InterPro" id="IPR038587">
    <property type="entry name" value="Ribosomal_eL40_sf"/>
</dbReference>
<dbReference type="Pfam" id="PF01020">
    <property type="entry name" value="Ribosomal_L40e"/>
    <property type="match status" value="1"/>
</dbReference>
<protein>
    <submittedName>
        <fullName evidence="10">Large subunit ribosomal protein L40e</fullName>
    </submittedName>
</protein>
<keyword evidence="4" id="KW-0963">Cytoplasm</keyword>
<proteinExistence type="inferred from homology"/>
<comment type="caution">
    <text evidence="10">The sequence shown here is derived from an EMBL/GenBank/DDBJ whole genome shotgun (WGS) entry which is preliminary data.</text>
</comment>
<dbReference type="InterPro" id="IPR029071">
    <property type="entry name" value="Ubiquitin-like_domsf"/>
</dbReference>
<dbReference type="SMART" id="SM01377">
    <property type="entry name" value="Ribosomal_L40e"/>
    <property type="match status" value="1"/>
</dbReference>
<evidence type="ECO:0000256" key="6">
    <source>
        <dbReference type="ARBA" id="ARBA00022980"/>
    </source>
</evidence>